<evidence type="ECO:0000256" key="3">
    <source>
        <dbReference type="ARBA" id="ARBA00022801"/>
    </source>
</evidence>
<protein>
    <recommendedName>
        <fullName evidence="6">Sulfatase N-terminal domain-containing protein</fullName>
    </recommendedName>
</protein>
<dbReference type="Pfam" id="PF00884">
    <property type="entry name" value="Sulfatase"/>
    <property type="match status" value="1"/>
</dbReference>
<evidence type="ECO:0000256" key="4">
    <source>
        <dbReference type="ARBA" id="ARBA00022837"/>
    </source>
</evidence>
<dbReference type="PANTHER" id="PTHR42693:SF53">
    <property type="entry name" value="ENDO-4-O-SULFATASE"/>
    <property type="match status" value="1"/>
</dbReference>
<dbReference type="GO" id="GO:0046872">
    <property type="term" value="F:metal ion binding"/>
    <property type="evidence" value="ECO:0007669"/>
    <property type="project" value="UniProtKB-KW"/>
</dbReference>
<evidence type="ECO:0000259" key="6">
    <source>
        <dbReference type="Pfam" id="PF00884"/>
    </source>
</evidence>
<dbReference type="Gene3D" id="3.40.720.10">
    <property type="entry name" value="Alkaline Phosphatase, subunit A"/>
    <property type="match status" value="1"/>
</dbReference>
<feature type="domain" description="Sulfatase N-terminal" evidence="6">
    <location>
        <begin position="27"/>
        <end position="323"/>
    </location>
</feature>
<evidence type="ECO:0000313" key="7">
    <source>
        <dbReference type="EMBL" id="PAP76310.1"/>
    </source>
</evidence>
<keyword evidence="4" id="KW-0106">Calcium</keyword>
<dbReference type="RefSeq" id="WP_095509961.1">
    <property type="nucleotide sequence ID" value="NZ_MQWD01000001.1"/>
</dbReference>
<comment type="similarity">
    <text evidence="1">Belongs to the sulfatase family.</text>
</comment>
<feature type="signal peptide" evidence="5">
    <location>
        <begin position="1"/>
        <end position="19"/>
    </location>
</feature>
<dbReference type="Gene3D" id="3.30.1120.10">
    <property type="match status" value="1"/>
</dbReference>
<sequence>MSTVRTVLLCLVAAVAARAQPLSGVLPDVVIIVADDVGFGDVGYNGSDIRTPNWDRLAAEGVVLDRFYAASQCSPSRAALLTGRYGLRMGINDPVSPADTIGIPLSEVTLAEALGAAGYETAAVGKWHLGDECHQHPTRHGFDSYVGVLGSGAHYFDRSTYWGTDWWRNHEVEQVEGYTTDLLAVEAVEVLSRPRDGPVFLYLPFTASHGPFEARPEDLADYAHLGEPRRTFAAMTARLDWAIGEVMDAIRRTGRPTLVWVLSDNGGHDRQGASNGPLRGRKGLTLEGGIRVPSVVWYAPLGAGRVEHPVWIADVLPTLLSLVEVERPAGPPLDGADQSAQLAGAPPTDALLDRVLFSYRRVDADTLYWLSAQTARWKFVREPSRRAPREALYRIDLDPFEAADSLDVYPERAAWLRDQALAFRDQTWPGASHDLSLTDLAVPDLSACPQALPSTPRPTDFDVWVGPNPFASQTTVRLRMPASAAVRVDVLDALGRRVRTLFEGAVTDPEVAVPFRAGGLPSGVYLVRVSRGGPAVSVPVVLTR</sequence>
<dbReference type="InterPro" id="IPR017850">
    <property type="entry name" value="Alkaline_phosphatase_core_sf"/>
</dbReference>
<dbReference type="OrthoDB" id="9803751at2"/>
<evidence type="ECO:0000256" key="1">
    <source>
        <dbReference type="ARBA" id="ARBA00008779"/>
    </source>
</evidence>
<dbReference type="InterPro" id="IPR000917">
    <property type="entry name" value="Sulfatase_N"/>
</dbReference>
<dbReference type="EMBL" id="MQWD01000001">
    <property type="protein sequence ID" value="PAP76310.1"/>
    <property type="molecule type" value="Genomic_DNA"/>
</dbReference>
<dbReference type="AlphaFoldDB" id="A0A271IYV3"/>
<evidence type="ECO:0000256" key="5">
    <source>
        <dbReference type="SAM" id="SignalP"/>
    </source>
</evidence>
<keyword evidence="2" id="KW-0479">Metal-binding</keyword>
<dbReference type="PROSITE" id="PS00149">
    <property type="entry name" value="SULFATASE_2"/>
    <property type="match status" value="1"/>
</dbReference>
<comment type="caution">
    <text evidence="7">The sequence shown here is derived from an EMBL/GenBank/DDBJ whole genome shotgun (WGS) entry which is preliminary data.</text>
</comment>
<dbReference type="GO" id="GO:0004065">
    <property type="term" value="F:arylsulfatase activity"/>
    <property type="evidence" value="ECO:0007669"/>
    <property type="project" value="TreeGrafter"/>
</dbReference>
<reference evidence="7 8" key="1">
    <citation type="submission" date="2016-11" db="EMBL/GenBank/DDBJ databases">
        <title>Study of marine rhodopsin-containing bacteria.</title>
        <authorList>
            <person name="Yoshizawa S."/>
            <person name="Kumagai Y."/>
            <person name="Kogure K."/>
        </authorList>
    </citation>
    <scope>NUCLEOTIDE SEQUENCE [LARGE SCALE GENOMIC DNA]</scope>
    <source>
        <strain evidence="7 8">SAORIC-28</strain>
    </source>
</reference>
<gene>
    <name evidence="7" type="ORF">BSZ37_07555</name>
</gene>
<accession>A0A271IYV3</accession>
<organism evidence="7 8">
    <name type="scientific">Rubrivirga marina</name>
    <dbReference type="NCBI Taxonomy" id="1196024"/>
    <lineage>
        <taxon>Bacteria</taxon>
        <taxon>Pseudomonadati</taxon>
        <taxon>Rhodothermota</taxon>
        <taxon>Rhodothermia</taxon>
        <taxon>Rhodothermales</taxon>
        <taxon>Rubricoccaceae</taxon>
        <taxon>Rubrivirga</taxon>
    </lineage>
</organism>
<name>A0A271IYV3_9BACT</name>
<dbReference type="InterPro" id="IPR024607">
    <property type="entry name" value="Sulfatase_CS"/>
</dbReference>
<dbReference type="SUPFAM" id="SSF53649">
    <property type="entry name" value="Alkaline phosphatase-like"/>
    <property type="match status" value="1"/>
</dbReference>
<keyword evidence="5" id="KW-0732">Signal</keyword>
<keyword evidence="8" id="KW-1185">Reference proteome</keyword>
<dbReference type="PANTHER" id="PTHR42693">
    <property type="entry name" value="ARYLSULFATASE FAMILY MEMBER"/>
    <property type="match status" value="1"/>
</dbReference>
<dbReference type="InterPro" id="IPR050738">
    <property type="entry name" value="Sulfatase"/>
</dbReference>
<feature type="chain" id="PRO_5012222072" description="Sulfatase N-terminal domain-containing protein" evidence="5">
    <location>
        <begin position="20"/>
        <end position="544"/>
    </location>
</feature>
<evidence type="ECO:0000256" key="2">
    <source>
        <dbReference type="ARBA" id="ARBA00022723"/>
    </source>
</evidence>
<evidence type="ECO:0000313" key="8">
    <source>
        <dbReference type="Proteomes" id="UP000216339"/>
    </source>
</evidence>
<proteinExistence type="inferred from homology"/>
<keyword evidence="3" id="KW-0378">Hydrolase</keyword>
<dbReference type="Proteomes" id="UP000216339">
    <property type="component" value="Unassembled WGS sequence"/>
</dbReference>